<proteinExistence type="predicted"/>
<keyword evidence="2" id="KW-1185">Reference proteome</keyword>
<gene>
    <name evidence="1" type="ORF">PHLCEN_2v13028</name>
</gene>
<dbReference type="EMBL" id="MLYV02001295">
    <property type="protein sequence ID" value="PSR71059.1"/>
    <property type="molecule type" value="Genomic_DNA"/>
</dbReference>
<name>A0A2R6NFJ6_9APHY</name>
<dbReference type="Proteomes" id="UP000186601">
    <property type="component" value="Unassembled WGS sequence"/>
</dbReference>
<evidence type="ECO:0000313" key="2">
    <source>
        <dbReference type="Proteomes" id="UP000186601"/>
    </source>
</evidence>
<protein>
    <submittedName>
        <fullName evidence="1">Uncharacterized protein</fullName>
    </submittedName>
</protein>
<accession>A0A2R6NFJ6</accession>
<sequence length="123" mass="13746">MPVARTPLDISNVKLDRETGKIYVEEFSNIGLAADATEQRWTGLYIRHPDRRSSKLSEGQALALKHEIAKLVTATGAFEQAPSGRAIFRNGTYQTIKDALRVGGFQLTKCDYSGFENCEHPRF</sequence>
<comment type="caution">
    <text evidence="1">The sequence shown here is derived from an EMBL/GenBank/DDBJ whole genome shotgun (WGS) entry which is preliminary data.</text>
</comment>
<evidence type="ECO:0000313" key="1">
    <source>
        <dbReference type="EMBL" id="PSR71059.1"/>
    </source>
</evidence>
<dbReference type="AlphaFoldDB" id="A0A2R6NFJ6"/>
<reference evidence="1 2" key="1">
    <citation type="submission" date="2018-02" db="EMBL/GenBank/DDBJ databases">
        <title>Genome sequence of the basidiomycete white-rot fungus Phlebia centrifuga.</title>
        <authorList>
            <person name="Granchi Z."/>
            <person name="Peng M."/>
            <person name="de Vries R.P."/>
            <person name="Hilden K."/>
            <person name="Makela M.R."/>
            <person name="Grigoriev I."/>
            <person name="Riley R."/>
        </authorList>
    </citation>
    <scope>NUCLEOTIDE SEQUENCE [LARGE SCALE GENOMIC DNA]</scope>
    <source>
        <strain evidence="1 2">FBCC195</strain>
    </source>
</reference>
<organism evidence="1 2">
    <name type="scientific">Hermanssonia centrifuga</name>
    <dbReference type="NCBI Taxonomy" id="98765"/>
    <lineage>
        <taxon>Eukaryota</taxon>
        <taxon>Fungi</taxon>
        <taxon>Dikarya</taxon>
        <taxon>Basidiomycota</taxon>
        <taxon>Agaricomycotina</taxon>
        <taxon>Agaricomycetes</taxon>
        <taxon>Polyporales</taxon>
        <taxon>Meruliaceae</taxon>
        <taxon>Hermanssonia</taxon>
    </lineage>
</organism>